<keyword evidence="3" id="KW-0347">Helicase</keyword>
<reference evidence="8" key="1">
    <citation type="journal article" date="2009" name="Environ. Microbiol.">
        <title>Contribution of mobile genetic elements to Desulfovibrio vulgaris genome plasticity.</title>
        <authorList>
            <person name="Walker C.B."/>
            <person name="Stolyar S."/>
            <person name="Chivian D."/>
            <person name="Pinel N."/>
            <person name="Gabster J.A."/>
            <person name="Dehal P.S."/>
            <person name="He Z."/>
            <person name="Yang Z.K."/>
            <person name="Yen H.C."/>
            <person name="Zhou J."/>
            <person name="Wall J.D."/>
            <person name="Hazen T.C."/>
            <person name="Arkin A.P."/>
            <person name="Stahl D.A."/>
        </authorList>
    </citation>
    <scope>NUCLEOTIDE SEQUENCE [LARGE SCALE GENOMIC DNA]</scope>
    <source>
        <strain evidence="8">DP4</strain>
        <plasmid evidence="8">Plasmid pDVUL01</plasmid>
    </source>
</reference>
<dbReference type="PIRSF" id="PIRSF026306">
    <property type="entry name" value="UCP026306"/>
    <property type="match status" value="1"/>
</dbReference>
<keyword evidence="2" id="KW-0378">Hydrolase</keyword>
<dbReference type="CDD" id="cd18808">
    <property type="entry name" value="SF1_C_Upf1"/>
    <property type="match status" value="1"/>
</dbReference>
<dbReference type="GO" id="GO:0005524">
    <property type="term" value="F:ATP binding"/>
    <property type="evidence" value="ECO:0007669"/>
    <property type="project" value="UniProtKB-KW"/>
</dbReference>
<name>A0A0H3ACJ3_NITV4</name>
<geneLocation type="plasmid" evidence="7 8">
    <name>pDVUL01</name>
</geneLocation>
<keyword evidence="5" id="KW-0175">Coiled coil</keyword>
<dbReference type="CDD" id="cd09118">
    <property type="entry name" value="PLDc_yjhR_C_like"/>
    <property type="match status" value="1"/>
</dbReference>
<feature type="domain" description="AAA+ ATPase" evidence="6">
    <location>
        <begin position="272"/>
        <end position="769"/>
    </location>
</feature>
<dbReference type="InterPro" id="IPR050534">
    <property type="entry name" value="Coronavir_polyprotein_1ab"/>
</dbReference>
<evidence type="ECO:0000256" key="3">
    <source>
        <dbReference type="ARBA" id="ARBA00022806"/>
    </source>
</evidence>
<dbReference type="InterPro" id="IPR016834">
    <property type="entry name" value="UCP026306"/>
</dbReference>
<accession>A0A0H3ACJ3</accession>
<evidence type="ECO:0000259" key="6">
    <source>
        <dbReference type="SMART" id="SM00382"/>
    </source>
</evidence>
<dbReference type="SUPFAM" id="SSF52540">
    <property type="entry name" value="P-loop containing nucleoside triphosphate hydrolases"/>
    <property type="match status" value="1"/>
</dbReference>
<dbReference type="KEGG" id="dvl:Dvul_3025"/>
<dbReference type="GO" id="GO:0043139">
    <property type="term" value="F:5'-3' DNA helicase activity"/>
    <property type="evidence" value="ECO:0007669"/>
    <property type="project" value="TreeGrafter"/>
</dbReference>
<evidence type="ECO:0000256" key="2">
    <source>
        <dbReference type="ARBA" id="ARBA00022801"/>
    </source>
</evidence>
<sequence length="1176" mass="130590">MHSLARNLTQYFRDSLIDELILDEIGSPKGANTYTTISPEQFERGALPAKLAEGLLGDQDEQRLLIAPMQLKRGFFRDARHWKQPEVITPMLVPCVLSRDGKLAAQERIMPWFIRDYLDPVVSADSVVISSVDDVEEFIARNSQDFACTSWQEYHSFCSKMLQDLIGFDADGRVQLGHAAYFACNEPRVYLDSGQGGATSNIKKLYDSVLKKKDMPKAYESFVAGCSAPRALLTLEEEVDVAAHSHLGQMSGAFGLGASQRETIHHFLSINEGEVLAVNGPPGTGKTTLLQSAIASLWVKAIMVAGNDYPDPPVIVATSSNNQAVTNVIRDFGEVLKLESDNPLEMRWLPEGVGSLGTYAVAEARQKKLESEDNRLLCVSLAWVGGGYKLKGFFEKTESPEFIGQAVTTYLEMYERFSGASMKREAPAELVKAIRKELRRRMLHIAEEMQETLASWKRCRQDVERKAETEKNLTGLKTSLRRCTEASSAKAAELIKAGEELTRTGIVAMEAASTIAGQPFWESLLGALGFVKERRRARAKAFTLKHGLEMDPAPQSLHDVEKHVDDLLDTVKKRHKALSSELDELQRAAAGMEQEKGELKALLQGIAGRASRLAEILDVQECELDFTRAGLYRVLDQFDRNARFEMFLLAVHYYEGLWLEHMLRSENGKVSGKDRLKRLAMLTPCIVSTLFMVPKFFSESGAPFYEFVDLLILDEAGQAGPDKAAAVFALAKRGLVVGDVHQIEPVYKIPVSVDLGNLKRNNVYVGREEEMPRAVAVSKGSAMRMAQDASPYHCILNGHPAEERGMYLLEHRRCHKDIIGYCKELVYPHLEVLTRQEPDDFYLFPPLGYAHIPSSGQKKGGSWCNPYEAHNIAQWLADNRDRILARYKASSLASVIAIVTPFARQVSSLRESMQGCLPESDYAEMVVGTVHKLQGAERPIIVFSPVYGPGNVAVPFFDRGRNMLNVAVSRAKHSFLVFGNMGLFDPGNGRPSGILGKHLQCNMVAGELDGFRLAPRPIQGRIEHLTTLDQHREALRKAFETVREQLVIVSPFITRNALKADNVLEMIRSAVGRGAAVDIYSDSRLALSCCQNQQAALDDLAQAIRDAGARIEFKNGVHNKTLIVDKHTLVEGSFNWLSARRDDLARREHSISYHGIEAGALMEDILPGLSESDTKG</sequence>
<organism evidence="7 8">
    <name type="scientific">Nitratidesulfovibrio vulgaris (strain DP4)</name>
    <name type="common">Desulfovibrio vulgaris</name>
    <dbReference type="NCBI Taxonomy" id="391774"/>
    <lineage>
        <taxon>Bacteria</taxon>
        <taxon>Pseudomonadati</taxon>
        <taxon>Thermodesulfobacteriota</taxon>
        <taxon>Desulfovibrionia</taxon>
        <taxon>Desulfovibrionales</taxon>
        <taxon>Desulfovibrionaceae</taxon>
        <taxon>Nitratidesulfovibrio</taxon>
    </lineage>
</organism>
<dbReference type="InterPro" id="IPR041679">
    <property type="entry name" value="DNA2/NAM7-like_C"/>
</dbReference>
<keyword evidence="4" id="KW-0067">ATP-binding</keyword>
<dbReference type="GO" id="GO:0016787">
    <property type="term" value="F:hydrolase activity"/>
    <property type="evidence" value="ECO:0007669"/>
    <property type="project" value="UniProtKB-KW"/>
</dbReference>
<dbReference type="PANTHER" id="PTHR43788">
    <property type="entry name" value="DNA2/NAM7 HELICASE FAMILY MEMBER"/>
    <property type="match status" value="1"/>
</dbReference>
<gene>
    <name evidence="7" type="ordered locus">Dvul_3025</name>
</gene>
<feature type="coiled-coil region" evidence="5">
    <location>
        <begin position="568"/>
        <end position="602"/>
    </location>
</feature>
<dbReference type="InterPro" id="IPR003593">
    <property type="entry name" value="AAA+_ATPase"/>
</dbReference>
<dbReference type="Gene3D" id="3.30.870.10">
    <property type="entry name" value="Endonuclease Chain A"/>
    <property type="match status" value="1"/>
</dbReference>
<dbReference type="Pfam" id="PF13087">
    <property type="entry name" value="AAA_12"/>
    <property type="match status" value="1"/>
</dbReference>
<keyword evidence="1" id="KW-0547">Nucleotide-binding</keyword>
<dbReference type="HOGENOM" id="CLU_008885_0_0_7"/>
<protein>
    <recommendedName>
        <fullName evidence="6">AAA+ ATPase domain-containing protein</fullName>
    </recommendedName>
</protein>
<dbReference type="InterPro" id="IPR047187">
    <property type="entry name" value="SF1_C_Upf1"/>
</dbReference>
<keyword evidence="7" id="KW-0614">Plasmid</keyword>
<dbReference type="AlphaFoldDB" id="A0A0H3ACJ3"/>
<proteinExistence type="predicted"/>
<dbReference type="EMBL" id="CP000528">
    <property type="protein sequence ID" value="ABM30036.1"/>
    <property type="molecule type" value="Genomic_DNA"/>
</dbReference>
<dbReference type="RefSeq" id="WP_011787364.1">
    <property type="nucleotide sequence ID" value="NC_008741.1"/>
</dbReference>
<dbReference type="Proteomes" id="UP000009173">
    <property type="component" value="Plasmid pDVUL01"/>
</dbReference>
<evidence type="ECO:0000256" key="1">
    <source>
        <dbReference type="ARBA" id="ARBA00022741"/>
    </source>
</evidence>
<evidence type="ECO:0000256" key="5">
    <source>
        <dbReference type="SAM" id="Coils"/>
    </source>
</evidence>
<dbReference type="SMART" id="SM00382">
    <property type="entry name" value="AAA"/>
    <property type="match status" value="1"/>
</dbReference>
<dbReference type="SUPFAM" id="SSF56024">
    <property type="entry name" value="Phospholipase D/nuclease"/>
    <property type="match status" value="1"/>
</dbReference>
<dbReference type="Gene3D" id="3.40.50.300">
    <property type="entry name" value="P-loop containing nucleotide triphosphate hydrolases"/>
    <property type="match status" value="3"/>
</dbReference>
<dbReference type="InterPro" id="IPR027417">
    <property type="entry name" value="P-loop_NTPase"/>
</dbReference>
<evidence type="ECO:0000313" key="8">
    <source>
        <dbReference type="Proteomes" id="UP000009173"/>
    </source>
</evidence>
<evidence type="ECO:0000256" key="4">
    <source>
        <dbReference type="ARBA" id="ARBA00022840"/>
    </source>
</evidence>
<dbReference type="PANTHER" id="PTHR43788:SF8">
    <property type="entry name" value="DNA-BINDING PROTEIN SMUBP-2"/>
    <property type="match status" value="1"/>
</dbReference>
<evidence type="ECO:0000313" key="7">
    <source>
        <dbReference type="EMBL" id="ABM30036.1"/>
    </source>
</evidence>